<organism evidence="1">
    <name type="scientific">Arundo donax</name>
    <name type="common">Giant reed</name>
    <name type="synonym">Donax arundinaceus</name>
    <dbReference type="NCBI Taxonomy" id="35708"/>
    <lineage>
        <taxon>Eukaryota</taxon>
        <taxon>Viridiplantae</taxon>
        <taxon>Streptophyta</taxon>
        <taxon>Embryophyta</taxon>
        <taxon>Tracheophyta</taxon>
        <taxon>Spermatophyta</taxon>
        <taxon>Magnoliopsida</taxon>
        <taxon>Liliopsida</taxon>
        <taxon>Poales</taxon>
        <taxon>Poaceae</taxon>
        <taxon>PACMAD clade</taxon>
        <taxon>Arundinoideae</taxon>
        <taxon>Arundineae</taxon>
        <taxon>Arundo</taxon>
    </lineage>
</organism>
<sequence>MKQNNREHKCKYPRQSVISLCWYP</sequence>
<reference evidence="1" key="1">
    <citation type="submission" date="2014-09" db="EMBL/GenBank/DDBJ databases">
        <authorList>
            <person name="Magalhaes I.L.F."/>
            <person name="Oliveira U."/>
            <person name="Santos F.R."/>
            <person name="Vidigal T.H.D.A."/>
            <person name="Brescovit A.D."/>
            <person name="Santos A.J."/>
        </authorList>
    </citation>
    <scope>NUCLEOTIDE SEQUENCE</scope>
    <source>
        <tissue evidence="1">Shoot tissue taken approximately 20 cm above the soil surface</tissue>
    </source>
</reference>
<evidence type="ECO:0000313" key="1">
    <source>
        <dbReference type="EMBL" id="JAD69881.1"/>
    </source>
</evidence>
<dbReference type="AlphaFoldDB" id="A0A0A9C2S2"/>
<reference evidence="1" key="2">
    <citation type="journal article" date="2015" name="Data Brief">
        <title>Shoot transcriptome of the giant reed, Arundo donax.</title>
        <authorList>
            <person name="Barrero R.A."/>
            <person name="Guerrero F.D."/>
            <person name="Moolhuijzen P."/>
            <person name="Goolsby J.A."/>
            <person name="Tidwell J."/>
            <person name="Bellgard S.E."/>
            <person name="Bellgard M.I."/>
        </authorList>
    </citation>
    <scope>NUCLEOTIDE SEQUENCE</scope>
    <source>
        <tissue evidence="1">Shoot tissue taken approximately 20 cm above the soil surface</tissue>
    </source>
</reference>
<name>A0A0A9C2S2_ARUDO</name>
<protein>
    <submittedName>
        <fullName evidence="1">Uncharacterized protein</fullName>
    </submittedName>
</protein>
<accession>A0A0A9C2S2</accession>
<dbReference type="EMBL" id="GBRH01228014">
    <property type="protein sequence ID" value="JAD69881.1"/>
    <property type="molecule type" value="Transcribed_RNA"/>
</dbReference>
<proteinExistence type="predicted"/>